<evidence type="ECO:0000313" key="2">
    <source>
        <dbReference type="EMBL" id="TCK69683.1"/>
    </source>
</evidence>
<evidence type="ECO:0000259" key="1">
    <source>
        <dbReference type="Pfam" id="PF00496"/>
    </source>
</evidence>
<comment type="caution">
    <text evidence="2">The sequence shown here is derived from an EMBL/GenBank/DDBJ whole genome shotgun (WGS) entry which is preliminary data.</text>
</comment>
<dbReference type="Gene3D" id="3.90.76.10">
    <property type="entry name" value="Dipeptide-binding Protein, Domain 1"/>
    <property type="match status" value="1"/>
</dbReference>
<dbReference type="InterPro" id="IPR039424">
    <property type="entry name" value="SBP_5"/>
</dbReference>
<dbReference type="PIRSF" id="PIRSF002741">
    <property type="entry name" value="MppA"/>
    <property type="match status" value="1"/>
</dbReference>
<dbReference type="GO" id="GO:0030288">
    <property type="term" value="C:outer membrane-bounded periplasmic space"/>
    <property type="evidence" value="ECO:0007669"/>
    <property type="project" value="UniProtKB-ARBA"/>
</dbReference>
<name>A0A4R1KYN7_9BACT</name>
<dbReference type="GO" id="GO:0015833">
    <property type="term" value="P:peptide transport"/>
    <property type="evidence" value="ECO:0007669"/>
    <property type="project" value="TreeGrafter"/>
</dbReference>
<dbReference type="GO" id="GO:1904680">
    <property type="term" value="F:peptide transmembrane transporter activity"/>
    <property type="evidence" value="ECO:0007669"/>
    <property type="project" value="TreeGrafter"/>
</dbReference>
<dbReference type="SUPFAM" id="SSF53850">
    <property type="entry name" value="Periplasmic binding protein-like II"/>
    <property type="match status" value="1"/>
</dbReference>
<dbReference type="Pfam" id="PF00496">
    <property type="entry name" value="SBP_bac_5"/>
    <property type="match status" value="1"/>
</dbReference>
<organism evidence="2 3">
    <name type="scientific">Acidipila rosea</name>
    <dbReference type="NCBI Taxonomy" id="768535"/>
    <lineage>
        <taxon>Bacteria</taxon>
        <taxon>Pseudomonadati</taxon>
        <taxon>Acidobacteriota</taxon>
        <taxon>Terriglobia</taxon>
        <taxon>Terriglobales</taxon>
        <taxon>Acidobacteriaceae</taxon>
        <taxon>Acidipila</taxon>
    </lineage>
</organism>
<dbReference type="EMBL" id="SMGK01000008">
    <property type="protein sequence ID" value="TCK69683.1"/>
    <property type="molecule type" value="Genomic_DNA"/>
</dbReference>
<dbReference type="PANTHER" id="PTHR30290">
    <property type="entry name" value="PERIPLASMIC BINDING COMPONENT OF ABC TRANSPORTER"/>
    <property type="match status" value="1"/>
</dbReference>
<feature type="domain" description="Solute-binding protein family 5" evidence="1">
    <location>
        <begin position="94"/>
        <end position="449"/>
    </location>
</feature>
<gene>
    <name evidence="2" type="ORF">C7378_3425</name>
</gene>
<dbReference type="Proteomes" id="UP000295210">
    <property type="component" value="Unassembled WGS sequence"/>
</dbReference>
<dbReference type="Gene3D" id="3.40.190.10">
    <property type="entry name" value="Periplasmic binding protein-like II"/>
    <property type="match status" value="1"/>
</dbReference>
<protein>
    <submittedName>
        <fullName evidence="2">Glutathione transport system substrate-binding protein</fullName>
    </submittedName>
</protein>
<keyword evidence="3" id="KW-1185">Reference proteome</keyword>
<accession>A0A4R1KYN7</accession>
<evidence type="ECO:0000313" key="3">
    <source>
        <dbReference type="Proteomes" id="UP000295210"/>
    </source>
</evidence>
<dbReference type="GO" id="GO:0043190">
    <property type="term" value="C:ATP-binding cassette (ABC) transporter complex"/>
    <property type="evidence" value="ECO:0007669"/>
    <property type="project" value="InterPro"/>
</dbReference>
<dbReference type="Gene3D" id="3.10.105.10">
    <property type="entry name" value="Dipeptide-binding Protein, Domain 3"/>
    <property type="match status" value="1"/>
</dbReference>
<dbReference type="AlphaFoldDB" id="A0A4R1KYN7"/>
<proteinExistence type="predicted"/>
<dbReference type="InterPro" id="IPR000914">
    <property type="entry name" value="SBP_5_dom"/>
</dbReference>
<dbReference type="InterPro" id="IPR030678">
    <property type="entry name" value="Peptide/Ni-bd"/>
</dbReference>
<reference evidence="2 3" key="1">
    <citation type="submission" date="2019-03" db="EMBL/GenBank/DDBJ databases">
        <title>Genomic Encyclopedia of Type Strains, Phase IV (KMG-IV): sequencing the most valuable type-strain genomes for metagenomic binning, comparative biology and taxonomic classification.</title>
        <authorList>
            <person name="Goeker M."/>
        </authorList>
    </citation>
    <scope>NUCLEOTIDE SEQUENCE [LARGE SCALE GENOMIC DNA]</scope>
    <source>
        <strain evidence="2 3">DSM 103428</strain>
    </source>
</reference>
<sequence length="531" mass="58695">MTTLYGCAAERRAAPCRLPAWRAAHRAFPVIALALSCLLGMIGCGHSENQPTRITIMQSEAPLTMDPADHTASLTADVLSPMYEGLTQFDSHLNIVPWLATSWKVDASGKQWTFMLRRDVYFHDGIPFNAEAVVHSFRRLMDPARGLAGRSRIQGIIGSVQAQGDHTVVFTLMNPYAPFLRVLAVTPIVSPAADNNGILSRYAVGTGPYRFVEWRTGEYVLEQRNDAYWGKRPVVKQLKWMWTTEPVLMEMSVLARQADIVNPLPPIFAEALSHNRKVQLIEGKSTAVFWVALNLQMKPLDDKRVRQALNYGVDREGLVRTQLRGFGTPANSPLAPSDFGYNPANRGYTYDPAYAKQLLAQAGYPNGFSLKIVVQEADEPLAEALQGMWARIGVRLEIDRMEHGVFSQTIFASPEAKRAQGIGGVLASWAANNADPDYQLSPLYRTSAWSPAGANVGFYSNPRLDALLREAAGELDLEKRKALYYQAQRIITEDAPHVLLYATRDVAAEHVGTVPEAVHLLPGSQIVLDGQ</sequence>